<proteinExistence type="predicted"/>
<dbReference type="Proteomes" id="UP001479290">
    <property type="component" value="Unassembled WGS sequence"/>
</dbReference>
<dbReference type="PANTHER" id="PTHR47241">
    <property type="entry name" value="FINGER PROTEIN, PUTATIVE-RELATED"/>
    <property type="match status" value="1"/>
</dbReference>
<gene>
    <name evidence="1" type="ORF">ABG768_004478</name>
</gene>
<organism evidence="1 2">
    <name type="scientific">Culter alburnus</name>
    <name type="common">Topmouth culter</name>
    <dbReference type="NCBI Taxonomy" id="194366"/>
    <lineage>
        <taxon>Eukaryota</taxon>
        <taxon>Metazoa</taxon>
        <taxon>Chordata</taxon>
        <taxon>Craniata</taxon>
        <taxon>Vertebrata</taxon>
        <taxon>Euteleostomi</taxon>
        <taxon>Actinopterygii</taxon>
        <taxon>Neopterygii</taxon>
        <taxon>Teleostei</taxon>
        <taxon>Ostariophysi</taxon>
        <taxon>Cypriniformes</taxon>
        <taxon>Xenocyprididae</taxon>
        <taxon>Xenocypridinae</taxon>
        <taxon>Culter</taxon>
    </lineage>
</organism>
<name>A0AAW1ZVM9_CULAL</name>
<evidence type="ECO:0000313" key="2">
    <source>
        <dbReference type="Proteomes" id="UP001479290"/>
    </source>
</evidence>
<dbReference type="SUPFAM" id="SSF140996">
    <property type="entry name" value="Hermes dimerisation domain"/>
    <property type="match status" value="1"/>
</dbReference>
<feature type="non-terminal residue" evidence="1">
    <location>
        <position position="1"/>
    </location>
</feature>
<dbReference type="InterPro" id="IPR052865">
    <property type="entry name" value="Zinc_finger_BED"/>
</dbReference>
<dbReference type="GO" id="GO:0005634">
    <property type="term" value="C:nucleus"/>
    <property type="evidence" value="ECO:0007669"/>
    <property type="project" value="TreeGrafter"/>
</dbReference>
<protein>
    <submittedName>
        <fullName evidence="1">Uncharacterized protein</fullName>
    </submittedName>
</protein>
<keyword evidence="2" id="KW-1185">Reference proteome</keyword>
<feature type="non-terminal residue" evidence="1">
    <location>
        <position position="118"/>
    </location>
</feature>
<evidence type="ECO:0000313" key="1">
    <source>
        <dbReference type="EMBL" id="KAK9965385.1"/>
    </source>
</evidence>
<accession>A0AAW1ZVM9</accession>
<comment type="caution">
    <text evidence="1">The sequence shown here is derived from an EMBL/GenBank/DDBJ whole genome shotgun (WGS) entry which is preliminary data.</text>
</comment>
<dbReference type="PANTHER" id="PTHR47241:SF1">
    <property type="entry name" value="BED-TYPE DOMAIN-CONTAINING PROTEIN"/>
    <property type="match status" value="1"/>
</dbReference>
<dbReference type="AlphaFoldDB" id="A0AAW1ZVM9"/>
<reference evidence="1 2" key="1">
    <citation type="submission" date="2024-05" db="EMBL/GenBank/DDBJ databases">
        <title>A high-quality chromosomal-level genome assembly of Topmouth culter (Culter alburnus).</title>
        <authorList>
            <person name="Zhao H."/>
        </authorList>
    </citation>
    <scope>NUCLEOTIDE SEQUENCE [LARGE SCALE GENOMIC DNA]</scope>
    <source>
        <strain evidence="1">CATC2023</strain>
        <tissue evidence="1">Muscle</tissue>
    </source>
</reference>
<sequence>SSHTSSSAGSSSAEAIVQPTVKEAFQRQASYGPSSHRAKEINHAIAYYIAKDMIPVHTVAKPGFQKLMKTTVPLFKIPSEKFFSKTELHRMYTSLKEEVGKSIALENGMQQPLTCGPA</sequence>
<dbReference type="EMBL" id="JAWDJR010000012">
    <property type="protein sequence ID" value="KAK9965385.1"/>
    <property type="molecule type" value="Genomic_DNA"/>
</dbReference>